<dbReference type="InterPro" id="IPR029044">
    <property type="entry name" value="Nucleotide-diphossugar_trans"/>
</dbReference>
<gene>
    <name evidence="2" type="ORF">S06H3_62477</name>
</gene>
<proteinExistence type="predicted"/>
<dbReference type="Pfam" id="PF00535">
    <property type="entry name" value="Glycos_transf_2"/>
    <property type="match status" value="1"/>
</dbReference>
<accession>X1Q1L2</accession>
<sequence length="51" mass="5904">MKGKKISFILPTRNIEKYIGPLLERIFSQEYDGDMEVLIMDSSNDRTPEIA</sequence>
<reference evidence="2" key="1">
    <citation type="journal article" date="2014" name="Front. Microbiol.">
        <title>High frequency of phylogenetically diverse reductive dehalogenase-homologous genes in deep subseafloor sedimentary metagenomes.</title>
        <authorList>
            <person name="Kawai M."/>
            <person name="Futagami T."/>
            <person name="Toyoda A."/>
            <person name="Takaki Y."/>
            <person name="Nishi S."/>
            <person name="Hori S."/>
            <person name="Arai W."/>
            <person name="Tsubouchi T."/>
            <person name="Morono Y."/>
            <person name="Uchiyama I."/>
            <person name="Ito T."/>
            <person name="Fujiyama A."/>
            <person name="Inagaki F."/>
            <person name="Takami H."/>
        </authorList>
    </citation>
    <scope>NUCLEOTIDE SEQUENCE</scope>
    <source>
        <strain evidence="2">Expedition CK06-06</strain>
    </source>
</reference>
<name>X1Q1L2_9ZZZZ</name>
<feature type="domain" description="Glycosyltransferase 2-like" evidence="1">
    <location>
        <begin position="7"/>
        <end position="51"/>
    </location>
</feature>
<dbReference type="Gene3D" id="3.90.550.10">
    <property type="entry name" value="Spore Coat Polysaccharide Biosynthesis Protein SpsA, Chain A"/>
    <property type="match status" value="1"/>
</dbReference>
<dbReference type="InterPro" id="IPR001173">
    <property type="entry name" value="Glyco_trans_2-like"/>
</dbReference>
<evidence type="ECO:0000259" key="1">
    <source>
        <dbReference type="Pfam" id="PF00535"/>
    </source>
</evidence>
<evidence type="ECO:0000313" key="2">
    <source>
        <dbReference type="EMBL" id="GAI48641.1"/>
    </source>
</evidence>
<comment type="caution">
    <text evidence="2">The sequence shown here is derived from an EMBL/GenBank/DDBJ whole genome shotgun (WGS) entry which is preliminary data.</text>
</comment>
<dbReference type="SUPFAM" id="SSF53448">
    <property type="entry name" value="Nucleotide-diphospho-sugar transferases"/>
    <property type="match status" value="1"/>
</dbReference>
<feature type="non-terminal residue" evidence="2">
    <location>
        <position position="51"/>
    </location>
</feature>
<dbReference type="EMBL" id="BARV01041208">
    <property type="protein sequence ID" value="GAI48641.1"/>
    <property type="molecule type" value="Genomic_DNA"/>
</dbReference>
<protein>
    <recommendedName>
        <fullName evidence="1">Glycosyltransferase 2-like domain-containing protein</fullName>
    </recommendedName>
</protein>
<organism evidence="2">
    <name type="scientific">marine sediment metagenome</name>
    <dbReference type="NCBI Taxonomy" id="412755"/>
    <lineage>
        <taxon>unclassified sequences</taxon>
        <taxon>metagenomes</taxon>
        <taxon>ecological metagenomes</taxon>
    </lineage>
</organism>
<dbReference type="AlphaFoldDB" id="X1Q1L2"/>